<dbReference type="PATRIC" id="fig|1423778.4.peg.210"/>
<sequence length="72" mass="8168">MYKTASEAFESILRRERSSEWMTKKDAAVYAGISFNTIAKFINGNGLKVSNVAGVQRISRKTLDQFLIDHEK</sequence>
<organism evidence="1 2">
    <name type="scientific">Paucilactobacillus oligofermentans DSM 15707 = LMG 22743</name>
    <dbReference type="NCBI Taxonomy" id="1423778"/>
    <lineage>
        <taxon>Bacteria</taxon>
        <taxon>Bacillati</taxon>
        <taxon>Bacillota</taxon>
        <taxon>Bacilli</taxon>
        <taxon>Lactobacillales</taxon>
        <taxon>Lactobacillaceae</taxon>
        <taxon>Paucilactobacillus</taxon>
    </lineage>
</organism>
<dbReference type="Proteomes" id="UP000051697">
    <property type="component" value="Unassembled WGS sequence"/>
</dbReference>
<reference evidence="1 2" key="1">
    <citation type="journal article" date="2015" name="Genome Announc.">
        <title>Expanding the biotechnology potential of lactobacilli through comparative genomics of 213 strains and associated genera.</title>
        <authorList>
            <person name="Sun Z."/>
            <person name="Harris H.M."/>
            <person name="McCann A."/>
            <person name="Guo C."/>
            <person name="Argimon S."/>
            <person name="Zhang W."/>
            <person name="Yang X."/>
            <person name="Jeffery I.B."/>
            <person name="Cooney J.C."/>
            <person name="Kagawa T.F."/>
            <person name="Liu W."/>
            <person name="Song Y."/>
            <person name="Salvetti E."/>
            <person name="Wrobel A."/>
            <person name="Rasinkangas P."/>
            <person name="Parkhill J."/>
            <person name="Rea M.C."/>
            <person name="O'Sullivan O."/>
            <person name="Ritari J."/>
            <person name="Douillard F.P."/>
            <person name="Paul Ross R."/>
            <person name="Yang R."/>
            <person name="Briner A.E."/>
            <person name="Felis G.E."/>
            <person name="de Vos W.M."/>
            <person name="Barrangou R."/>
            <person name="Klaenhammer T.R."/>
            <person name="Caufield P.W."/>
            <person name="Cui Y."/>
            <person name="Zhang H."/>
            <person name="O'Toole P.W."/>
        </authorList>
    </citation>
    <scope>NUCLEOTIDE SEQUENCE [LARGE SCALE GENOMIC DNA]</scope>
    <source>
        <strain evidence="1 2">DSM 15707</strain>
    </source>
</reference>
<gene>
    <name evidence="1" type="ORF">FC70_GL000194</name>
</gene>
<comment type="caution">
    <text evidence="1">The sequence shown here is derived from an EMBL/GenBank/DDBJ whole genome shotgun (WGS) entry which is preliminary data.</text>
</comment>
<evidence type="ECO:0008006" key="3">
    <source>
        <dbReference type="Google" id="ProtNLM"/>
    </source>
</evidence>
<dbReference type="AlphaFoldDB" id="A0A0R1RLR5"/>
<evidence type="ECO:0000313" key="1">
    <source>
        <dbReference type="EMBL" id="KRL57724.1"/>
    </source>
</evidence>
<evidence type="ECO:0000313" key="2">
    <source>
        <dbReference type="Proteomes" id="UP000051697"/>
    </source>
</evidence>
<name>A0A0R1RLR5_9LACO</name>
<accession>A0A0R1RLR5</accession>
<dbReference type="EMBL" id="AZFE01000003">
    <property type="protein sequence ID" value="KRL57724.1"/>
    <property type="molecule type" value="Genomic_DNA"/>
</dbReference>
<keyword evidence="2" id="KW-1185">Reference proteome</keyword>
<protein>
    <recommendedName>
        <fullName evidence="3">Helix-turn-helix domain-containing protein</fullName>
    </recommendedName>
</protein>
<proteinExistence type="predicted"/>